<dbReference type="Gene3D" id="3.40.50.2300">
    <property type="match status" value="1"/>
</dbReference>
<feature type="compositionally biased region" description="Low complexity" evidence="1">
    <location>
        <begin position="454"/>
        <end position="465"/>
    </location>
</feature>
<proteinExistence type="predicted"/>
<dbReference type="InterPro" id="IPR036397">
    <property type="entry name" value="RNaseH_sf"/>
</dbReference>
<feature type="compositionally biased region" description="Gly residues" evidence="1">
    <location>
        <begin position="466"/>
        <end position="477"/>
    </location>
</feature>
<evidence type="ECO:0000313" key="3">
    <source>
        <dbReference type="EMBL" id="ETW76681.1"/>
    </source>
</evidence>
<dbReference type="GeneID" id="20667668"/>
<feature type="domain" description="Piwi" evidence="2">
    <location>
        <begin position="136"/>
        <end position="444"/>
    </location>
</feature>
<dbReference type="PROSITE" id="PS50822">
    <property type="entry name" value="PIWI"/>
    <property type="match status" value="1"/>
</dbReference>
<dbReference type="InterPro" id="IPR012337">
    <property type="entry name" value="RNaseH-like_sf"/>
</dbReference>
<dbReference type="GO" id="GO:0003676">
    <property type="term" value="F:nucleic acid binding"/>
    <property type="evidence" value="ECO:0007669"/>
    <property type="project" value="InterPro"/>
</dbReference>
<keyword evidence="4" id="KW-1185">Reference proteome</keyword>
<dbReference type="EMBL" id="KI925464">
    <property type="protein sequence ID" value="ETW76681.1"/>
    <property type="molecule type" value="Genomic_DNA"/>
</dbReference>
<dbReference type="CDD" id="cd04657">
    <property type="entry name" value="Piwi_ago-like"/>
    <property type="match status" value="1"/>
</dbReference>
<dbReference type="SUPFAM" id="SSF53098">
    <property type="entry name" value="Ribonuclease H-like"/>
    <property type="match status" value="1"/>
</dbReference>
<sequence>MREFGVTVVGQMTIIPARELPPPSVTYRQGTPKVANGGWNILNVKFHAGGNLTNWKVLVVREQGRGFSGPNDPAMTGLLHAFSNKCKDSGMTVPTGPPEIVPTPVLPSRSEDPGRQRALGMIEESILQFGTGRISIIVVLLAERDDFIYPGIKRMAAVRFGIQTQCMLLKNALKDPSKQDQYLSNVALKVNTKLGGINHRLDPRAMSWLTQKKTMMVGIDVTHPGPSSASGTPSIAGVVASIDNDFVQFPASLRLQKSKQEGIAELATMMIERLQLFRKHSKSLPDRVLVFRDGVSEGQFDKVLRDELPQIIEAFKRIDPNNPRYRPSLSITICGKRHHARFPATDVSSADRNGNTRPGTVVDKGITSIFDFDFYLQAHAGLQGTVRPTHYSVIYDENRLGADEIQQGVHATSYLYARATKAVSLIPAAYYADVVCEQARYWIHGFLNQGGDASSTGGESSAATRGRGGAAGRGGRGGSERMTQARDAAELRVYQAAERMWGNGLHNNLKDTMFYL</sequence>
<evidence type="ECO:0000259" key="2">
    <source>
        <dbReference type="PROSITE" id="PS50822"/>
    </source>
</evidence>
<organism evidence="3 4">
    <name type="scientific">Heterobasidion irregulare (strain TC 32-1)</name>
    <dbReference type="NCBI Taxonomy" id="747525"/>
    <lineage>
        <taxon>Eukaryota</taxon>
        <taxon>Fungi</taxon>
        <taxon>Dikarya</taxon>
        <taxon>Basidiomycota</taxon>
        <taxon>Agaricomycotina</taxon>
        <taxon>Agaricomycetes</taxon>
        <taxon>Russulales</taxon>
        <taxon>Bondarzewiaceae</taxon>
        <taxon>Heterobasidion</taxon>
        <taxon>Heterobasidion annosum species complex</taxon>
    </lineage>
</organism>
<dbReference type="PANTHER" id="PTHR22891">
    <property type="entry name" value="EUKARYOTIC TRANSLATION INITIATION FACTOR 2C"/>
    <property type="match status" value="1"/>
</dbReference>
<dbReference type="STRING" id="747525.W4JUV8"/>
<dbReference type="KEGG" id="hir:HETIRDRAFT_156780"/>
<evidence type="ECO:0000313" key="4">
    <source>
        <dbReference type="Proteomes" id="UP000030671"/>
    </source>
</evidence>
<dbReference type="Pfam" id="PF02171">
    <property type="entry name" value="Piwi"/>
    <property type="match status" value="1"/>
</dbReference>
<protein>
    <recommendedName>
        <fullName evidence="2">Piwi domain-containing protein</fullName>
    </recommendedName>
</protein>
<dbReference type="eggNOG" id="KOG1041">
    <property type="taxonomic scope" value="Eukaryota"/>
</dbReference>
<dbReference type="AlphaFoldDB" id="W4JUV8"/>
<gene>
    <name evidence="3" type="ORF">HETIRDRAFT_156780</name>
</gene>
<dbReference type="InterPro" id="IPR045246">
    <property type="entry name" value="Piwi_ago-like"/>
</dbReference>
<name>W4JUV8_HETIT</name>
<dbReference type="SMART" id="SM00950">
    <property type="entry name" value="Piwi"/>
    <property type="match status" value="1"/>
</dbReference>
<dbReference type="Gene3D" id="3.30.420.10">
    <property type="entry name" value="Ribonuclease H-like superfamily/Ribonuclease H"/>
    <property type="match status" value="1"/>
</dbReference>
<dbReference type="OrthoDB" id="10252740at2759"/>
<dbReference type="HOGENOM" id="CLU_004544_6_2_1"/>
<dbReference type="InterPro" id="IPR003165">
    <property type="entry name" value="Piwi"/>
</dbReference>
<dbReference type="Proteomes" id="UP000030671">
    <property type="component" value="Unassembled WGS sequence"/>
</dbReference>
<feature type="region of interest" description="Disordered" evidence="1">
    <location>
        <begin position="454"/>
        <end position="484"/>
    </location>
</feature>
<dbReference type="InParanoid" id="W4JUV8"/>
<accession>W4JUV8</accession>
<reference evidence="3 4" key="1">
    <citation type="journal article" date="2012" name="New Phytol.">
        <title>Insight into trade-off between wood decay and parasitism from the genome of a fungal forest pathogen.</title>
        <authorList>
            <person name="Olson A."/>
            <person name="Aerts A."/>
            <person name="Asiegbu F."/>
            <person name="Belbahri L."/>
            <person name="Bouzid O."/>
            <person name="Broberg A."/>
            <person name="Canback B."/>
            <person name="Coutinho P.M."/>
            <person name="Cullen D."/>
            <person name="Dalman K."/>
            <person name="Deflorio G."/>
            <person name="van Diepen L.T."/>
            <person name="Dunand C."/>
            <person name="Duplessis S."/>
            <person name="Durling M."/>
            <person name="Gonthier P."/>
            <person name="Grimwood J."/>
            <person name="Fossdal C.G."/>
            <person name="Hansson D."/>
            <person name="Henrissat B."/>
            <person name="Hietala A."/>
            <person name="Himmelstrand K."/>
            <person name="Hoffmeister D."/>
            <person name="Hogberg N."/>
            <person name="James T.Y."/>
            <person name="Karlsson M."/>
            <person name="Kohler A."/>
            <person name="Kues U."/>
            <person name="Lee Y.H."/>
            <person name="Lin Y.C."/>
            <person name="Lind M."/>
            <person name="Lindquist E."/>
            <person name="Lombard V."/>
            <person name="Lucas S."/>
            <person name="Lunden K."/>
            <person name="Morin E."/>
            <person name="Murat C."/>
            <person name="Park J."/>
            <person name="Raffaello T."/>
            <person name="Rouze P."/>
            <person name="Salamov A."/>
            <person name="Schmutz J."/>
            <person name="Solheim H."/>
            <person name="Stahlberg J."/>
            <person name="Velez H."/>
            <person name="de Vries R.P."/>
            <person name="Wiebenga A."/>
            <person name="Woodward S."/>
            <person name="Yakovlev I."/>
            <person name="Garbelotto M."/>
            <person name="Martin F."/>
            <person name="Grigoriev I.V."/>
            <person name="Stenlid J."/>
        </authorList>
    </citation>
    <scope>NUCLEOTIDE SEQUENCE [LARGE SCALE GENOMIC DNA]</scope>
    <source>
        <strain evidence="3 4">TC 32-1</strain>
    </source>
</reference>
<evidence type="ECO:0000256" key="1">
    <source>
        <dbReference type="SAM" id="MobiDB-lite"/>
    </source>
</evidence>
<dbReference type="RefSeq" id="XP_009551561.1">
    <property type="nucleotide sequence ID" value="XM_009553266.1"/>
</dbReference>